<evidence type="ECO:0000313" key="1">
    <source>
        <dbReference type="EMBL" id="AEU36317.1"/>
    </source>
</evidence>
<dbReference type="STRING" id="682795.AciX8_1987"/>
<dbReference type="KEGG" id="gma:AciX8_1987"/>
<dbReference type="EMBL" id="CP003130">
    <property type="protein sequence ID" value="AEU36317.1"/>
    <property type="molecule type" value="Genomic_DNA"/>
</dbReference>
<protein>
    <submittedName>
        <fullName evidence="1">Uncharacterized protein</fullName>
    </submittedName>
</protein>
<proteinExistence type="predicted"/>
<sequence>MGQFDSPAEAALTRLKSEDLGESPVIGSVGNVTGIGAKILELLVPMPGFSGLNDIVTGLMGLAARKDLENLTYFGEAIIDDIRRLYRLGEEQRKRTESVLASTEFQVAVENATLYIVRTNLKTRLKRLANVITNAMREDDLDPEALDDMMRLAVTLTEADVVVLGIVYEMQKDMLSPENLSKQPGQRTSELTSTWQRWWTRHGNNYHGLTALGFKNSCARLLAAGLVGPLPRSYVGSPNANDLELLMDGLRFYERLQELN</sequence>
<organism evidence="1 2">
    <name type="scientific">Granulicella mallensis (strain ATCC BAA-1857 / DSM 23137 / MP5ACTX8)</name>
    <dbReference type="NCBI Taxonomy" id="682795"/>
    <lineage>
        <taxon>Bacteria</taxon>
        <taxon>Pseudomonadati</taxon>
        <taxon>Acidobacteriota</taxon>
        <taxon>Terriglobia</taxon>
        <taxon>Terriglobales</taxon>
        <taxon>Acidobacteriaceae</taxon>
        <taxon>Granulicella</taxon>
    </lineage>
</organism>
<name>G8NSX4_GRAMM</name>
<evidence type="ECO:0000313" key="2">
    <source>
        <dbReference type="Proteomes" id="UP000007113"/>
    </source>
</evidence>
<reference evidence="1 2" key="1">
    <citation type="submission" date="2011-11" db="EMBL/GenBank/DDBJ databases">
        <title>Complete sequence of Granulicella mallensis MP5ACTX8.</title>
        <authorList>
            <consortium name="US DOE Joint Genome Institute"/>
            <person name="Lucas S."/>
            <person name="Copeland A."/>
            <person name="Lapidus A."/>
            <person name="Cheng J.-F."/>
            <person name="Goodwin L."/>
            <person name="Pitluck S."/>
            <person name="Peters L."/>
            <person name="Lu M."/>
            <person name="Detter J.C."/>
            <person name="Han C."/>
            <person name="Tapia R."/>
            <person name="Land M."/>
            <person name="Hauser L."/>
            <person name="Kyrpides N."/>
            <person name="Ivanova N."/>
            <person name="Mikhailova N."/>
            <person name="Pagani I."/>
            <person name="Rawat S."/>
            <person name="Mannisto M."/>
            <person name="Haggblom M."/>
            <person name="Woyke T."/>
        </authorList>
    </citation>
    <scope>NUCLEOTIDE SEQUENCE [LARGE SCALE GENOMIC DNA]</scope>
    <source>
        <strain evidence="2">ATCC BAA-1857 / DSM 23137 / MP5ACTX8</strain>
    </source>
</reference>
<dbReference type="HOGENOM" id="CLU_1068590_0_0_0"/>
<accession>G8NSX4</accession>
<keyword evidence="2" id="KW-1185">Reference proteome</keyword>
<gene>
    <name evidence="1" type="ordered locus">AciX8_1987</name>
</gene>
<dbReference type="AlphaFoldDB" id="G8NSX4"/>
<dbReference type="Proteomes" id="UP000007113">
    <property type="component" value="Chromosome"/>
</dbReference>
<dbReference type="RefSeq" id="WP_014265196.1">
    <property type="nucleotide sequence ID" value="NC_016631.1"/>
</dbReference>